<evidence type="ECO:0000313" key="2">
    <source>
        <dbReference type="Proteomes" id="UP000216438"/>
    </source>
</evidence>
<dbReference type="Proteomes" id="UP000216438">
    <property type="component" value="Chromosome"/>
</dbReference>
<dbReference type="AlphaFoldDB" id="A0A249DW29"/>
<dbReference type="RefSeq" id="WP_016858282.1">
    <property type="nucleotide sequence ID" value="NZ_CP016303.1"/>
</dbReference>
<accession>A0A249DW29</accession>
<dbReference type="EMBL" id="CP016303">
    <property type="protein sequence ID" value="ASX25748.1"/>
    <property type="molecule type" value="Genomic_DNA"/>
</dbReference>
<organism evidence="1 2">
    <name type="scientific">Candidatus Hamiltonella defensa</name>
    <name type="common">Bemisia tabaci</name>
    <dbReference type="NCBI Taxonomy" id="672795"/>
    <lineage>
        <taxon>Bacteria</taxon>
        <taxon>Pseudomonadati</taxon>
        <taxon>Pseudomonadota</taxon>
        <taxon>Gammaproteobacteria</taxon>
        <taxon>Enterobacterales</taxon>
        <taxon>Enterobacteriaceae</taxon>
        <taxon>aphid secondary symbionts</taxon>
        <taxon>Candidatus Williamhamiltonella</taxon>
    </lineage>
</organism>
<evidence type="ECO:0000313" key="1">
    <source>
        <dbReference type="EMBL" id="ASX25748.1"/>
    </source>
</evidence>
<gene>
    <name evidence="1" type="ORF">BA171_00825</name>
</gene>
<proteinExistence type="predicted"/>
<dbReference type="OrthoDB" id="5690605at2"/>
<sequence length="69" mass="7642">MRNVFIKPYVFCKTYFRQFIKDTRGAALIEYAIILVIVGACAALIRPEIKAVFDAAITKTKAIATSISS</sequence>
<protein>
    <submittedName>
        <fullName evidence="1">Uncharacterized protein</fullName>
    </submittedName>
</protein>
<reference evidence="1 2" key="2">
    <citation type="submission" date="2017-09" db="EMBL/GenBank/DDBJ databases">
        <title>The genome of whitefly Bemisia tabaci, a global crop pest, provides novel insights into virus transmission, host adaptation and insecticide resistance.</title>
        <authorList>
            <person name="Kaur N."/>
            <person name="Kliot A."/>
            <person name="Pinheiro P.V."/>
            <person name="Luan J."/>
            <person name="Zheng Y."/>
            <person name="Liu W."/>
            <person name="Sun H."/>
            <person name="Yang X."/>
            <person name="Xu Y."/>
            <person name="Luo Y."/>
            <person name="Kruse A."/>
            <person name="Fisher T.W."/>
            <person name="Nelson D.R."/>
            <person name="Elimelech M."/>
            <person name="MacCoss M."/>
            <person name="Johnson R."/>
            <person name="Cohen E."/>
            <person name="Hunter W.B."/>
            <person name="Brown J.K."/>
            <person name="Jander G."/>
            <person name="Cilia M."/>
            <person name="Douglas A.E."/>
            <person name="Ghanim M."/>
            <person name="Simmons A.M."/>
            <person name="Wintermantel W.M."/>
            <person name="Ling K.-S."/>
            <person name="Fei Z."/>
        </authorList>
    </citation>
    <scope>NUCLEOTIDE SEQUENCE [LARGE SCALE GENOMIC DNA]</scope>
    <source>
        <strain evidence="1 2">MEAM1</strain>
    </source>
</reference>
<name>A0A249DW29_9ENTR</name>
<reference evidence="2" key="1">
    <citation type="submission" date="2016-06" db="EMBL/GenBank/DDBJ databases">
        <authorList>
            <person name="Chen W."/>
            <person name="Hasegawa D.K."/>
        </authorList>
    </citation>
    <scope>NUCLEOTIDE SEQUENCE [LARGE SCALE GENOMIC DNA]</scope>
    <source>
        <strain evidence="2">MEAM1</strain>
    </source>
</reference>